<dbReference type="EMBL" id="DF820471">
    <property type="protein sequence ID" value="GAK59889.1"/>
    <property type="molecule type" value="Genomic_DNA"/>
</dbReference>
<name>A0A081C5N4_VECG1</name>
<evidence type="ECO:0000313" key="4">
    <source>
        <dbReference type="EMBL" id="GAK59889.1"/>
    </source>
</evidence>
<dbReference type="Pfam" id="PF05368">
    <property type="entry name" value="NmrA"/>
    <property type="match status" value="1"/>
</dbReference>
<evidence type="ECO:0000256" key="2">
    <source>
        <dbReference type="ARBA" id="ARBA00022857"/>
    </source>
</evidence>
<gene>
    <name evidence="4" type="ORF">U27_06875</name>
</gene>
<dbReference type="Proteomes" id="UP000030661">
    <property type="component" value="Unassembled WGS sequence"/>
</dbReference>
<dbReference type="Gene3D" id="3.90.25.10">
    <property type="entry name" value="UDP-galactose 4-epimerase, domain 1"/>
    <property type="match status" value="1"/>
</dbReference>
<feature type="domain" description="NmrA-like" evidence="3">
    <location>
        <begin position="4"/>
        <end position="289"/>
    </location>
</feature>
<dbReference type="HOGENOM" id="CLU_007383_8_2_0"/>
<dbReference type="AlphaFoldDB" id="A0A081C5N4"/>
<dbReference type="eggNOG" id="COG0702">
    <property type="taxonomic scope" value="Bacteria"/>
</dbReference>
<sequence length="300" mass="33586">MASQKRILVTGATGAQGGSVARHLLQKGNFAVRALTRNPDSDKAQALKAIGAELVKGDLDDLDSLRAALEGVYGVFGVTNFWEHFGKEYQHGKNLVDAVAGANVEHFVFSTLPHVKKITHGELDTPHFDIKAQLEEYTRSLKLNATFVHVSFYFENFVFFFPPQKQEDGTFRISFPQGETPLAGIAVEDLGGIIAPIFDRPDEFQGKVVVAVGDFLPVRTYAELMTQILGKTIVYKHISRETFASLGFPGADDLANMFDFYRRYILDRQKELEQCRALYPNLQTFETWLKASKEKFATIL</sequence>
<dbReference type="InterPro" id="IPR051164">
    <property type="entry name" value="NmrA-like_oxidored"/>
</dbReference>
<protein>
    <submittedName>
        <fullName evidence="4">NmrA-like family domain-containing protein 1</fullName>
    </submittedName>
</protein>
<keyword evidence="5" id="KW-1185">Reference proteome</keyword>
<dbReference type="InterPro" id="IPR008030">
    <property type="entry name" value="NmrA-like"/>
</dbReference>
<reference evidence="4" key="1">
    <citation type="journal article" date="2015" name="PeerJ">
        <title>First genomic representation of candidate bacterial phylum KSB3 points to enhanced environmental sensing as a trigger of wastewater bulking.</title>
        <authorList>
            <person name="Sekiguchi Y."/>
            <person name="Ohashi A."/>
            <person name="Parks D.H."/>
            <person name="Yamauchi T."/>
            <person name="Tyson G.W."/>
            <person name="Hugenholtz P."/>
        </authorList>
    </citation>
    <scope>NUCLEOTIDE SEQUENCE [LARGE SCALE GENOMIC DNA]</scope>
</reference>
<dbReference type="PANTHER" id="PTHR42748">
    <property type="entry name" value="NITROGEN METABOLITE REPRESSION PROTEIN NMRA FAMILY MEMBER"/>
    <property type="match status" value="1"/>
</dbReference>
<organism evidence="4">
    <name type="scientific">Vecturithrix granuli</name>
    <dbReference type="NCBI Taxonomy" id="1499967"/>
    <lineage>
        <taxon>Bacteria</taxon>
        <taxon>Candidatus Moduliflexota</taxon>
        <taxon>Candidatus Vecturitrichia</taxon>
        <taxon>Candidatus Vecturitrichales</taxon>
        <taxon>Candidatus Vecturitrichaceae</taxon>
        <taxon>Candidatus Vecturithrix</taxon>
    </lineage>
</organism>
<evidence type="ECO:0000256" key="1">
    <source>
        <dbReference type="ARBA" id="ARBA00006328"/>
    </source>
</evidence>
<dbReference type="Gene3D" id="3.40.50.720">
    <property type="entry name" value="NAD(P)-binding Rossmann-like Domain"/>
    <property type="match status" value="1"/>
</dbReference>
<evidence type="ECO:0000259" key="3">
    <source>
        <dbReference type="Pfam" id="PF05368"/>
    </source>
</evidence>
<accession>A0A081C5N4</accession>
<dbReference type="PANTHER" id="PTHR42748:SF7">
    <property type="entry name" value="NMRA LIKE REDOX SENSOR 1-RELATED"/>
    <property type="match status" value="1"/>
</dbReference>
<keyword evidence="2" id="KW-0521">NADP</keyword>
<comment type="similarity">
    <text evidence="1">Belongs to the NmrA-type oxidoreductase family.</text>
</comment>
<proteinExistence type="inferred from homology"/>
<dbReference type="STRING" id="1499967.U27_06875"/>
<dbReference type="SUPFAM" id="SSF51735">
    <property type="entry name" value="NAD(P)-binding Rossmann-fold domains"/>
    <property type="match status" value="1"/>
</dbReference>
<dbReference type="InterPro" id="IPR036291">
    <property type="entry name" value="NAD(P)-bd_dom_sf"/>
</dbReference>
<dbReference type="CDD" id="cd05251">
    <property type="entry name" value="NmrA_like_SDR_a"/>
    <property type="match status" value="1"/>
</dbReference>
<evidence type="ECO:0000313" key="5">
    <source>
        <dbReference type="Proteomes" id="UP000030661"/>
    </source>
</evidence>